<name>A0ABR2HT65_9PEZI</name>
<protein>
    <recommendedName>
        <fullName evidence="1">Ubiquitin-like domain-containing protein</fullName>
    </recommendedName>
</protein>
<keyword evidence="3" id="KW-1185">Reference proteome</keyword>
<sequence length="592" mass="67438">MSASFTFGSFGDIITTAQLVWRLAQALSDSRGSAPEFRELVNELNLFYGALYELTRFWQSRAQTAELQRLALEIQQVADDCRCMIESFLAKGHKRYGKSFLKPKDASKSFSDSIKRIRWASLEKDDVAKMKGCLKRSKDIIDMIQSVAQSFAQEQDCALIAARLADLEIAKTVASSRMDKNFADVIESLKKQEDVISRVDDNIISLLSDQQSACTRLSNIERDLTLLPRVHASLSMYTDNHAYIEDSLGRPFPVPLQINPSWETIHSMIKDWFRDRPGNDMVLMHNYVLQDPDTRSELQLNREFYSSVRPGQRLFMAMVFYGAAERYLGDCLSDTLCPKCGLPQMRQGASRIDRSWSVVSNMFTSNNPDCGFTYREIVDVSDTPVNNLNNWLAGRDTKPQQEFSPGVNLPNGDDINRIVSLHQTTDGPEIFKRVKFLSRWEDSTEFRGPHVKFNNGVHFWSLNTAGSGREIDNQISLMTCDQLNLIPGNEWSKQADCDLVFPEDWIIFILGFAGSSARSSIPVIILFCADLHKRKLIADWMYKLDVVKSSRLRVLVFHPLVRCSKEQWDLDWERIVFHDDLAKTSVPMLGAT</sequence>
<comment type="caution">
    <text evidence="2">The sequence shown here is derived from an EMBL/GenBank/DDBJ whole genome shotgun (WGS) entry which is preliminary data.</text>
</comment>
<dbReference type="Pfam" id="PF22893">
    <property type="entry name" value="ULD_2"/>
    <property type="match status" value="1"/>
</dbReference>
<proteinExistence type="predicted"/>
<dbReference type="EMBL" id="JAPCWZ010000009">
    <property type="protein sequence ID" value="KAK8852256.1"/>
    <property type="molecule type" value="Genomic_DNA"/>
</dbReference>
<feature type="domain" description="Ubiquitin-like" evidence="1">
    <location>
        <begin position="240"/>
        <end position="320"/>
    </location>
</feature>
<dbReference type="PANTHER" id="PTHR38886:SF1">
    <property type="entry name" value="NACHT-NTPASE AND P-LOOP NTPASES N-TERMINAL DOMAIN-CONTAINING PROTEIN"/>
    <property type="match status" value="1"/>
</dbReference>
<dbReference type="PANTHER" id="PTHR38886">
    <property type="entry name" value="SESA DOMAIN-CONTAINING PROTEIN"/>
    <property type="match status" value="1"/>
</dbReference>
<accession>A0ABR2HT65</accession>
<reference evidence="2 3" key="1">
    <citation type="journal article" date="2024" name="IMA Fungus">
        <title>Apiospora arundinis, a panoply of carbohydrate-active enzymes and secondary metabolites.</title>
        <authorList>
            <person name="Sorensen T."/>
            <person name="Petersen C."/>
            <person name="Muurmann A.T."/>
            <person name="Christiansen J.V."/>
            <person name="Brundto M.L."/>
            <person name="Overgaard C.K."/>
            <person name="Boysen A.T."/>
            <person name="Wollenberg R.D."/>
            <person name="Larsen T.O."/>
            <person name="Sorensen J.L."/>
            <person name="Nielsen K.L."/>
            <person name="Sondergaard T.E."/>
        </authorList>
    </citation>
    <scope>NUCLEOTIDE SEQUENCE [LARGE SCALE GENOMIC DNA]</scope>
    <source>
        <strain evidence="2 3">AAU 773</strain>
    </source>
</reference>
<dbReference type="Proteomes" id="UP001390339">
    <property type="component" value="Unassembled WGS sequence"/>
</dbReference>
<evidence type="ECO:0000259" key="1">
    <source>
        <dbReference type="Pfam" id="PF22893"/>
    </source>
</evidence>
<evidence type="ECO:0000313" key="2">
    <source>
        <dbReference type="EMBL" id="KAK8852256.1"/>
    </source>
</evidence>
<dbReference type="InterPro" id="IPR054464">
    <property type="entry name" value="ULD_fung"/>
</dbReference>
<gene>
    <name evidence="2" type="ORF">PGQ11_014735</name>
</gene>
<evidence type="ECO:0000313" key="3">
    <source>
        <dbReference type="Proteomes" id="UP001390339"/>
    </source>
</evidence>
<organism evidence="2 3">
    <name type="scientific">Apiospora arundinis</name>
    <dbReference type="NCBI Taxonomy" id="335852"/>
    <lineage>
        <taxon>Eukaryota</taxon>
        <taxon>Fungi</taxon>
        <taxon>Dikarya</taxon>
        <taxon>Ascomycota</taxon>
        <taxon>Pezizomycotina</taxon>
        <taxon>Sordariomycetes</taxon>
        <taxon>Xylariomycetidae</taxon>
        <taxon>Amphisphaeriales</taxon>
        <taxon>Apiosporaceae</taxon>
        <taxon>Apiospora</taxon>
    </lineage>
</organism>